<feature type="non-terminal residue" evidence="1">
    <location>
        <position position="1"/>
    </location>
</feature>
<dbReference type="AlphaFoldDB" id="A0A2G1DE67"/>
<organism evidence="1 2">
    <name type="scientific">Malaciobacter molluscorum LMG 25693</name>
    <dbReference type="NCBI Taxonomy" id="870501"/>
    <lineage>
        <taxon>Bacteria</taxon>
        <taxon>Pseudomonadati</taxon>
        <taxon>Campylobacterota</taxon>
        <taxon>Epsilonproteobacteria</taxon>
        <taxon>Campylobacterales</taxon>
        <taxon>Arcobacteraceae</taxon>
        <taxon>Malaciobacter</taxon>
    </lineage>
</organism>
<proteinExistence type="predicted"/>
<dbReference type="EMBL" id="NXFY01000068">
    <property type="protein sequence ID" value="PHO16802.1"/>
    <property type="molecule type" value="Genomic_DNA"/>
</dbReference>
<protein>
    <submittedName>
        <fullName evidence="1">Type VI secretion system tip protein VgrG</fullName>
    </submittedName>
</protein>
<keyword evidence="2" id="KW-1185">Reference proteome</keyword>
<sequence>GVSAKDVAKVEIPKPLYEKVRVVELIPTITKQDDITQVLEYEAIVEKFYNGVWSKTTDLTPTQEAQLQWYFIKNNDEADKDILTDNPTNDNITINGLKMSVTLEEENIFKIGHAHCFVSNSEEEGYTQTQLARYLEVEDILSSHVSQEEGECIAILNVEEPRQEELAQIRWQIEDTQREIYNGKETIIHNLKEEKVYEINFLAYIEGKIQDGAN</sequence>
<accession>A0A2G1DE67</accession>
<gene>
    <name evidence="1" type="ORF">CPU12_13765</name>
</gene>
<reference evidence="1 2" key="1">
    <citation type="submission" date="2017-09" db="EMBL/GenBank/DDBJ databases">
        <title>Arcobacter canalis sp. nov., a new species isolated from a water canal contaminated with urban sewage.</title>
        <authorList>
            <person name="Perez-Cataluna A."/>
            <person name="Salas-Masso N."/>
            <person name="Figueras M.J."/>
        </authorList>
    </citation>
    <scope>NUCLEOTIDE SEQUENCE [LARGE SCALE GENOMIC DNA]</scope>
    <source>
        <strain evidence="1 2">F98-3</strain>
    </source>
</reference>
<dbReference type="Proteomes" id="UP000221222">
    <property type="component" value="Unassembled WGS sequence"/>
</dbReference>
<evidence type="ECO:0000313" key="1">
    <source>
        <dbReference type="EMBL" id="PHO16802.1"/>
    </source>
</evidence>
<evidence type="ECO:0000313" key="2">
    <source>
        <dbReference type="Proteomes" id="UP000221222"/>
    </source>
</evidence>
<feature type="non-terminal residue" evidence="1">
    <location>
        <position position="214"/>
    </location>
</feature>
<name>A0A2G1DE67_9BACT</name>
<comment type="caution">
    <text evidence="1">The sequence shown here is derived from an EMBL/GenBank/DDBJ whole genome shotgun (WGS) entry which is preliminary data.</text>
</comment>